<accession>A0AAV9QVK7</accession>
<evidence type="ECO:0000313" key="2">
    <source>
        <dbReference type="Proteomes" id="UP001311232"/>
    </source>
</evidence>
<protein>
    <submittedName>
        <fullName evidence="1">Uncharacterized protein</fullName>
    </submittedName>
</protein>
<dbReference type="EMBL" id="JAHHUM010002826">
    <property type="protein sequence ID" value="KAK5600696.1"/>
    <property type="molecule type" value="Genomic_DNA"/>
</dbReference>
<dbReference type="AlphaFoldDB" id="A0AAV9QVK7"/>
<reference evidence="1 2" key="1">
    <citation type="submission" date="2021-06" db="EMBL/GenBank/DDBJ databases">
        <authorList>
            <person name="Palmer J.M."/>
        </authorList>
    </citation>
    <scope>NUCLEOTIDE SEQUENCE [LARGE SCALE GENOMIC DNA]</scope>
    <source>
        <strain evidence="1 2">MEX-2019</strain>
        <tissue evidence="1">Muscle</tissue>
    </source>
</reference>
<comment type="caution">
    <text evidence="1">The sequence shown here is derived from an EMBL/GenBank/DDBJ whole genome shotgun (WGS) entry which is preliminary data.</text>
</comment>
<dbReference type="Proteomes" id="UP001311232">
    <property type="component" value="Unassembled WGS sequence"/>
</dbReference>
<keyword evidence="2" id="KW-1185">Reference proteome</keyword>
<organism evidence="1 2">
    <name type="scientific">Crenichthys baileyi</name>
    <name type="common">White River springfish</name>
    <dbReference type="NCBI Taxonomy" id="28760"/>
    <lineage>
        <taxon>Eukaryota</taxon>
        <taxon>Metazoa</taxon>
        <taxon>Chordata</taxon>
        <taxon>Craniata</taxon>
        <taxon>Vertebrata</taxon>
        <taxon>Euteleostomi</taxon>
        <taxon>Actinopterygii</taxon>
        <taxon>Neopterygii</taxon>
        <taxon>Teleostei</taxon>
        <taxon>Neoteleostei</taxon>
        <taxon>Acanthomorphata</taxon>
        <taxon>Ovalentaria</taxon>
        <taxon>Atherinomorphae</taxon>
        <taxon>Cyprinodontiformes</taxon>
        <taxon>Goodeidae</taxon>
        <taxon>Crenichthys</taxon>
    </lineage>
</organism>
<gene>
    <name evidence="1" type="ORF">CRENBAI_012194</name>
</gene>
<name>A0AAV9QVK7_9TELE</name>
<evidence type="ECO:0000313" key="1">
    <source>
        <dbReference type="EMBL" id="KAK5600696.1"/>
    </source>
</evidence>
<proteinExistence type="predicted"/>
<sequence>MEPGQGVHYLLHQELSGADLLHTCVVDDWRSLTGLVPPEVNDESLGLLTFRVRLLVFYQSTRCFILPVRGIIITNKVLYCCFVHKVVCSGPGGHFQEAKGVKLRRR</sequence>